<feature type="transmembrane region" description="Helical" evidence="12">
    <location>
        <begin position="528"/>
        <end position="548"/>
    </location>
</feature>
<feature type="binding site" evidence="8">
    <location>
        <position position="38"/>
    </location>
    <ligand>
        <name>Na(+)</name>
        <dbReference type="ChEBI" id="CHEBI:29101"/>
        <label>1</label>
    </ligand>
</feature>
<feature type="transmembrane region" description="Helical" evidence="12">
    <location>
        <begin position="414"/>
        <end position="432"/>
    </location>
</feature>
<evidence type="ECO:0000256" key="10">
    <source>
        <dbReference type="RuleBase" id="RU003732"/>
    </source>
</evidence>
<feature type="transmembrane region" description="Helical" evidence="12">
    <location>
        <begin position="372"/>
        <end position="393"/>
    </location>
</feature>
<feature type="transmembrane region" description="Helical" evidence="12">
    <location>
        <begin position="485"/>
        <end position="508"/>
    </location>
</feature>
<evidence type="ECO:0000256" key="5">
    <source>
        <dbReference type="ARBA" id="ARBA00022989"/>
    </source>
</evidence>
<comment type="similarity">
    <text evidence="2 10">Belongs to the sodium:neurotransmitter symporter (SNF) (TC 2.A.22) family.</text>
</comment>
<feature type="binding site" evidence="8">
    <location>
        <position position="287"/>
    </location>
    <ligand>
        <name>Na(+)</name>
        <dbReference type="ChEBI" id="CHEBI:29101"/>
        <label>1</label>
    </ligand>
</feature>
<comment type="caution">
    <text evidence="13">The sequence shown here is derived from an EMBL/GenBank/DDBJ whole genome shotgun (WGS) entry which is preliminary data.</text>
</comment>
<feature type="transmembrane region" description="Helical" evidence="12">
    <location>
        <begin position="444"/>
        <end position="473"/>
    </location>
</feature>
<keyword evidence="5 12" id="KW-1133">Transmembrane helix</keyword>
<dbReference type="PROSITE" id="PS50267">
    <property type="entry name" value="NA_NEUROTRAN_SYMP_3"/>
    <property type="match status" value="1"/>
</dbReference>
<keyword evidence="9" id="KW-1015">Disulfide bond</keyword>
<evidence type="ECO:0000313" key="13">
    <source>
        <dbReference type="EMBL" id="KAK2168569.1"/>
    </source>
</evidence>
<feature type="transmembrane region" description="Helical" evidence="12">
    <location>
        <begin position="284"/>
        <end position="301"/>
    </location>
</feature>
<evidence type="ECO:0000256" key="6">
    <source>
        <dbReference type="ARBA" id="ARBA00023136"/>
    </source>
</evidence>
<keyword evidence="10" id="KW-0769">Symport</keyword>
<reference evidence="13" key="1">
    <citation type="journal article" date="2023" name="Mol. Biol. Evol.">
        <title>Third-Generation Sequencing Reveals the Adaptive Role of the Epigenome in Three Deep-Sea Polychaetes.</title>
        <authorList>
            <person name="Perez M."/>
            <person name="Aroh O."/>
            <person name="Sun Y."/>
            <person name="Lan Y."/>
            <person name="Juniper S.K."/>
            <person name="Young C.R."/>
            <person name="Angers B."/>
            <person name="Qian P.Y."/>
        </authorList>
    </citation>
    <scope>NUCLEOTIDE SEQUENCE</scope>
    <source>
        <strain evidence="13">P08H-3</strain>
    </source>
</reference>
<sequence>MAKNIKSAEDDLDDKSSESEMSRGKWGRQIEFILSLIGYDVGLGNLWRFPYLCMRNGGGAFLVPYFLFLFLCGLPLFYMELILGQFSSLSPVSVWKLCPLFKGIGWSMIIVSGIICIYYNIIISWILYYIGMSLRAEVPWKTCNNPWNTENCTSSLLDINGTQSDNSSAVSIPYHSRASPTEEFFHYKILKMSGGIEDVRGIQWQLLLCLVAAWTLVYICLCKGIKSSGKVVYVTATVPYLFLTILLIRGATLPGSLQGIKFYIIPDWNKLLEFQVWTDACLQIFYSLGPAWGGLITMASYNKFHNNCLRDTLIVCLTCGGSSFYAGFVIFSIIGFMAFDTGLPVGEVITQGPGLAFIAYPEAVARLPISPFWALCFFLMLLTLGLDSQFATLETLTSGFVDEFPRILRKRKHLFTLFVCLIMFGLGLPLTTRGGMYIFQLLDWYAATISIVLIGFIECIVICYIYGIGHFYCDIQIMFLQRPSYIWAILWCFVTPVMLLIILIVSVIQWSPPMYGDYAYPWWVEMFGWFLASISIIPIPVVGFYKIITAKGNIYEKLSSLLSPDKEWGPSDTECRKEYIVPRKWFERFRFKTVNKPSPVQEMTGFNEVSNRS</sequence>
<feature type="transmembrane region" description="Helical" evidence="12">
    <location>
        <begin position="104"/>
        <end position="130"/>
    </location>
</feature>
<dbReference type="AlphaFoldDB" id="A0AAD9KCA2"/>
<dbReference type="GO" id="GO:0046872">
    <property type="term" value="F:metal ion binding"/>
    <property type="evidence" value="ECO:0007669"/>
    <property type="project" value="UniProtKB-KW"/>
</dbReference>
<evidence type="ECO:0000256" key="1">
    <source>
        <dbReference type="ARBA" id="ARBA00004141"/>
    </source>
</evidence>
<dbReference type="InterPro" id="IPR037272">
    <property type="entry name" value="SNS_sf"/>
</dbReference>
<dbReference type="GO" id="GO:0089718">
    <property type="term" value="P:amino acid import across plasma membrane"/>
    <property type="evidence" value="ECO:0007669"/>
    <property type="project" value="TreeGrafter"/>
</dbReference>
<dbReference type="SUPFAM" id="SSF161070">
    <property type="entry name" value="SNF-like"/>
    <property type="match status" value="1"/>
</dbReference>
<dbReference type="PANTHER" id="PTHR11616:SF321">
    <property type="entry name" value="SODIUM-DEPENDENT NUTRIENT AMINO ACID TRANSPORTER 1-RELATED"/>
    <property type="match status" value="1"/>
</dbReference>
<dbReference type="GO" id="GO:0005283">
    <property type="term" value="F:amino acid:sodium symporter activity"/>
    <property type="evidence" value="ECO:0007669"/>
    <property type="project" value="TreeGrafter"/>
</dbReference>
<feature type="binding site" evidence="8">
    <location>
        <position position="45"/>
    </location>
    <ligand>
        <name>Na(+)</name>
        <dbReference type="ChEBI" id="CHEBI:29101"/>
        <label>1</label>
    </ligand>
</feature>
<feature type="binding site" evidence="8">
    <location>
        <position position="387"/>
    </location>
    <ligand>
        <name>Na(+)</name>
        <dbReference type="ChEBI" id="CHEBI:29101"/>
        <label>1</label>
    </ligand>
</feature>
<comment type="subcellular location">
    <subcellularLocation>
        <location evidence="1">Membrane</location>
        <topology evidence="1">Multi-pass membrane protein</topology>
    </subcellularLocation>
</comment>
<proteinExistence type="inferred from homology"/>
<protein>
    <recommendedName>
        <fullName evidence="10">Transporter</fullName>
    </recommendedName>
</protein>
<evidence type="ECO:0000256" key="2">
    <source>
        <dbReference type="ARBA" id="ARBA00006459"/>
    </source>
</evidence>
<evidence type="ECO:0000256" key="11">
    <source>
        <dbReference type="SAM" id="MobiDB-lite"/>
    </source>
</evidence>
<evidence type="ECO:0000256" key="7">
    <source>
        <dbReference type="ARBA" id="ARBA00023180"/>
    </source>
</evidence>
<keyword evidence="8" id="KW-0915">Sodium</keyword>
<evidence type="ECO:0000256" key="3">
    <source>
        <dbReference type="ARBA" id="ARBA00022448"/>
    </source>
</evidence>
<keyword evidence="8" id="KW-0479">Metal-binding</keyword>
<feature type="transmembrane region" description="Helical" evidence="12">
    <location>
        <begin position="61"/>
        <end position="83"/>
    </location>
</feature>
<dbReference type="PRINTS" id="PR00176">
    <property type="entry name" value="NANEUSMPORT"/>
</dbReference>
<feature type="region of interest" description="Disordered" evidence="11">
    <location>
        <begin position="1"/>
        <end position="20"/>
    </location>
</feature>
<dbReference type="Proteomes" id="UP001208570">
    <property type="component" value="Unassembled WGS sequence"/>
</dbReference>
<keyword evidence="4 10" id="KW-0812">Transmembrane</keyword>
<evidence type="ECO:0000256" key="4">
    <source>
        <dbReference type="ARBA" id="ARBA00022692"/>
    </source>
</evidence>
<feature type="transmembrane region" description="Helical" evidence="12">
    <location>
        <begin position="313"/>
        <end position="339"/>
    </location>
</feature>
<keyword evidence="6 12" id="KW-0472">Membrane</keyword>
<dbReference type="Pfam" id="PF00209">
    <property type="entry name" value="SNF"/>
    <property type="match status" value="1"/>
</dbReference>
<feature type="transmembrane region" description="Helical" evidence="12">
    <location>
        <begin position="231"/>
        <end position="248"/>
    </location>
</feature>
<dbReference type="PROSITE" id="PS00610">
    <property type="entry name" value="NA_NEUROTRAN_SYMP_1"/>
    <property type="match status" value="1"/>
</dbReference>
<evidence type="ECO:0000256" key="9">
    <source>
        <dbReference type="PIRSR" id="PIRSR600175-2"/>
    </source>
</evidence>
<dbReference type="InterPro" id="IPR000175">
    <property type="entry name" value="Na/ntran_symport"/>
</dbReference>
<feature type="binding site" evidence="8">
    <location>
        <position position="41"/>
    </location>
    <ligand>
        <name>Na(+)</name>
        <dbReference type="ChEBI" id="CHEBI:29101"/>
        <label>1</label>
    </ligand>
</feature>
<feature type="binding site" evidence="8">
    <location>
        <position position="388"/>
    </location>
    <ligand>
        <name>Na(+)</name>
        <dbReference type="ChEBI" id="CHEBI:29101"/>
        <label>1</label>
    </ligand>
</feature>
<keyword evidence="3 10" id="KW-0813">Transport</keyword>
<keyword evidence="14" id="KW-1185">Reference proteome</keyword>
<keyword evidence="7" id="KW-0325">Glycoprotein</keyword>
<feature type="disulfide bond" evidence="9">
    <location>
        <begin position="143"/>
        <end position="152"/>
    </location>
</feature>
<name>A0AAD9KCA2_9ANNE</name>
<gene>
    <name evidence="13" type="ORF">LSH36_16g14044</name>
</gene>
<evidence type="ECO:0000256" key="12">
    <source>
        <dbReference type="SAM" id="Phobius"/>
    </source>
</evidence>
<evidence type="ECO:0000256" key="8">
    <source>
        <dbReference type="PIRSR" id="PIRSR600175-1"/>
    </source>
</evidence>
<accession>A0AAD9KCA2</accession>
<feature type="binding site" evidence="8">
    <location>
        <position position="384"/>
    </location>
    <ligand>
        <name>Na(+)</name>
        <dbReference type="ChEBI" id="CHEBI:29101"/>
        <label>1</label>
    </ligand>
</feature>
<organism evidence="13 14">
    <name type="scientific">Paralvinella palmiformis</name>
    <dbReference type="NCBI Taxonomy" id="53620"/>
    <lineage>
        <taxon>Eukaryota</taxon>
        <taxon>Metazoa</taxon>
        <taxon>Spiralia</taxon>
        <taxon>Lophotrochozoa</taxon>
        <taxon>Annelida</taxon>
        <taxon>Polychaeta</taxon>
        <taxon>Sedentaria</taxon>
        <taxon>Canalipalpata</taxon>
        <taxon>Terebellida</taxon>
        <taxon>Terebelliformia</taxon>
        <taxon>Alvinellidae</taxon>
        <taxon>Paralvinella</taxon>
    </lineage>
</organism>
<dbReference type="PANTHER" id="PTHR11616">
    <property type="entry name" value="SODIUM/CHLORIDE DEPENDENT TRANSPORTER"/>
    <property type="match status" value="1"/>
</dbReference>
<dbReference type="GO" id="GO:0005886">
    <property type="term" value="C:plasma membrane"/>
    <property type="evidence" value="ECO:0007669"/>
    <property type="project" value="TreeGrafter"/>
</dbReference>
<dbReference type="EMBL" id="JAODUP010000016">
    <property type="protein sequence ID" value="KAK2168569.1"/>
    <property type="molecule type" value="Genomic_DNA"/>
</dbReference>
<evidence type="ECO:0000313" key="14">
    <source>
        <dbReference type="Proteomes" id="UP001208570"/>
    </source>
</evidence>